<organism evidence="1">
    <name type="scientific">Anguilla anguilla</name>
    <name type="common">European freshwater eel</name>
    <name type="synonym">Muraena anguilla</name>
    <dbReference type="NCBI Taxonomy" id="7936"/>
    <lineage>
        <taxon>Eukaryota</taxon>
        <taxon>Metazoa</taxon>
        <taxon>Chordata</taxon>
        <taxon>Craniata</taxon>
        <taxon>Vertebrata</taxon>
        <taxon>Euteleostomi</taxon>
        <taxon>Actinopterygii</taxon>
        <taxon>Neopterygii</taxon>
        <taxon>Teleostei</taxon>
        <taxon>Anguilliformes</taxon>
        <taxon>Anguillidae</taxon>
        <taxon>Anguilla</taxon>
    </lineage>
</organism>
<sequence length="29" mass="3225">MEGVEIAIFSSPPVMCGTQLNNVCQDVRW</sequence>
<evidence type="ECO:0000313" key="1">
    <source>
        <dbReference type="EMBL" id="JAH69584.1"/>
    </source>
</evidence>
<protein>
    <submittedName>
        <fullName evidence="1">Uncharacterized protein</fullName>
    </submittedName>
</protein>
<reference evidence="1" key="1">
    <citation type="submission" date="2014-11" db="EMBL/GenBank/DDBJ databases">
        <authorList>
            <person name="Amaro Gonzalez C."/>
        </authorList>
    </citation>
    <scope>NUCLEOTIDE SEQUENCE</scope>
</reference>
<proteinExistence type="predicted"/>
<reference evidence="1" key="2">
    <citation type="journal article" date="2015" name="Fish Shellfish Immunol.">
        <title>Early steps in the European eel (Anguilla anguilla)-Vibrio vulnificus interaction in the gills: Role of the RtxA13 toxin.</title>
        <authorList>
            <person name="Callol A."/>
            <person name="Pajuelo D."/>
            <person name="Ebbesson L."/>
            <person name="Teles M."/>
            <person name="MacKenzie S."/>
            <person name="Amaro C."/>
        </authorList>
    </citation>
    <scope>NUCLEOTIDE SEQUENCE</scope>
</reference>
<accession>A0A0E9UUM9</accession>
<name>A0A0E9UUM9_ANGAN</name>
<dbReference type="AlphaFoldDB" id="A0A0E9UUM9"/>
<dbReference type="EMBL" id="GBXM01038993">
    <property type="protein sequence ID" value="JAH69584.1"/>
    <property type="molecule type" value="Transcribed_RNA"/>
</dbReference>